<proteinExistence type="predicted"/>
<dbReference type="GO" id="GO:0003700">
    <property type="term" value="F:DNA-binding transcription factor activity"/>
    <property type="evidence" value="ECO:0007669"/>
    <property type="project" value="InterPro"/>
</dbReference>
<dbReference type="Gene3D" id="1.10.10.60">
    <property type="entry name" value="Homeodomain-like"/>
    <property type="match status" value="1"/>
</dbReference>
<dbReference type="Proteomes" id="UP000510643">
    <property type="component" value="Chromosome"/>
</dbReference>
<evidence type="ECO:0000259" key="1">
    <source>
        <dbReference type="PROSITE" id="PS01124"/>
    </source>
</evidence>
<accession>A0A427BPF8</accession>
<dbReference type="KEGG" id="efal:FH779_09725"/>
<sequence>MKIEVYEEYIKYLNFFIHRYGDVIKKIEPQVEAKQDILNKQYMQMIEYAFGFIQKINLFAIQDYQSQLLFIPQLIFYFNDVCECPRPPTLSIDFNVDIEAICELLKINTQITYNQNQYFPFLIDISGLSDGYHHLAGFIHRHKQNEFTYYCVSIQVKSQELKGNWKKFYHIPIQKLKLIYKECLQKNQTLYAFATDTEFTYYEIQKGFNYYFNCSFTEYEQKLKMLKALELIMFTNAPFKDITIQSGFSTYNTLKRTFAKHQIPLKEIPRLII</sequence>
<feature type="domain" description="HTH araC/xylS-type" evidence="1">
    <location>
        <begin position="174"/>
        <end position="261"/>
    </location>
</feature>
<dbReference type="GeneID" id="78401738"/>
<gene>
    <name evidence="3" type="ORF">EGI89_07760</name>
    <name evidence="2" type="ORF">FH779_09725</name>
</gene>
<dbReference type="GO" id="GO:0043565">
    <property type="term" value="F:sequence-specific DNA binding"/>
    <property type="evidence" value="ECO:0007669"/>
    <property type="project" value="InterPro"/>
</dbReference>
<dbReference type="EMBL" id="CP040908">
    <property type="protein sequence ID" value="QLL58347.1"/>
    <property type="molecule type" value="Genomic_DNA"/>
</dbReference>
<dbReference type="RefSeq" id="WP_125349753.1">
    <property type="nucleotide sequence ID" value="NZ_CP040908.1"/>
</dbReference>
<dbReference type="InterPro" id="IPR018060">
    <property type="entry name" value="HTH_AraC"/>
</dbReference>
<keyword evidence="5" id="KW-1185">Reference proteome</keyword>
<dbReference type="PROSITE" id="PS01124">
    <property type="entry name" value="HTH_ARAC_FAMILY_2"/>
    <property type="match status" value="1"/>
</dbReference>
<evidence type="ECO:0000313" key="4">
    <source>
        <dbReference type="Proteomes" id="UP000267844"/>
    </source>
</evidence>
<protein>
    <submittedName>
        <fullName evidence="3">AraC family transcriptional regulator</fullName>
    </submittedName>
    <submittedName>
        <fullName evidence="2">Helix-turn-helix transcriptional regulator</fullName>
    </submittedName>
</protein>
<name>A0A427BPF8_9FLAO</name>
<dbReference type="Proteomes" id="UP000267844">
    <property type="component" value="Unassembled WGS sequence"/>
</dbReference>
<evidence type="ECO:0000313" key="5">
    <source>
        <dbReference type="Proteomes" id="UP000510643"/>
    </source>
</evidence>
<reference evidence="2 5" key="2">
    <citation type="submission" date="2019-06" db="EMBL/GenBank/DDBJ databases">
        <title>Emergence of pandrug resistant Empedobacter falsenii in China.</title>
        <authorList>
            <person name="Dong N."/>
            <person name="Chen S."/>
            <person name="Zhang R."/>
        </authorList>
    </citation>
    <scope>NUCLEOTIDE SEQUENCE [LARGE SCALE GENOMIC DNA]</scope>
    <source>
        <strain evidence="2 5">1681-1</strain>
    </source>
</reference>
<evidence type="ECO:0000313" key="3">
    <source>
        <dbReference type="EMBL" id="RRT91889.1"/>
    </source>
</evidence>
<organism evidence="3 4">
    <name type="scientific">Empedobacter falsenii</name>
    <dbReference type="NCBI Taxonomy" id="343874"/>
    <lineage>
        <taxon>Bacteria</taxon>
        <taxon>Pseudomonadati</taxon>
        <taxon>Bacteroidota</taxon>
        <taxon>Flavobacteriia</taxon>
        <taxon>Flavobacteriales</taxon>
        <taxon>Weeksellaceae</taxon>
        <taxon>Empedobacter</taxon>
    </lineage>
</organism>
<evidence type="ECO:0000313" key="2">
    <source>
        <dbReference type="EMBL" id="QLL58347.1"/>
    </source>
</evidence>
<reference evidence="3 4" key="1">
    <citation type="submission" date="2018-10" db="EMBL/GenBank/DDBJ databases">
        <title>Transmission dynamics of multidrug resistant bacteria on intensive care unit surfaces.</title>
        <authorList>
            <person name="D'Souza A.W."/>
            <person name="Potter R.F."/>
            <person name="Wallace M."/>
            <person name="Shupe A."/>
            <person name="Patel S."/>
            <person name="Sun S."/>
            <person name="Gul D."/>
            <person name="Kwon J.H."/>
            <person name="Andleeb S."/>
            <person name="Burnham C.-A.D."/>
            <person name="Dantas G."/>
        </authorList>
    </citation>
    <scope>NUCLEOTIDE SEQUENCE [LARGE SCALE GENOMIC DNA]</scope>
    <source>
        <strain evidence="3 4">WF_348</strain>
    </source>
</reference>
<dbReference type="AlphaFoldDB" id="A0A427BPF8"/>
<dbReference type="EMBL" id="RHPO01000012">
    <property type="protein sequence ID" value="RRT91889.1"/>
    <property type="molecule type" value="Genomic_DNA"/>
</dbReference>